<feature type="compositionally biased region" description="Pro residues" evidence="6">
    <location>
        <begin position="2123"/>
        <end position="2132"/>
    </location>
</feature>
<evidence type="ECO:0000256" key="2">
    <source>
        <dbReference type="ARBA" id="ARBA00022670"/>
    </source>
</evidence>
<feature type="compositionally biased region" description="Low complexity" evidence="6">
    <location>
        <begin position="758"/>
        <end position="770"/>
    </location>
</feature>
<evidence type="ECO:0000259" key="7">
    <source>
        <dbReference type="PROSITE" id="PS50600"/>
    </source>
</evidence>
<sequence>MTARMEQIYRDAFSEHLKTPPLKRLKSSSCESLPSSSPNSAGESLPHSSPDSLVKALSFEVEASMEDSDAAAAQVQEAQLKAKKSGGRPVGRSLNVGRKIEVPIAAQLKIAYSLEAALPEYADETSFWRDMKKVWKTGEVFEAGAESERKAAEAGAEKNLSAKPLLYGSGKSHLKNRRQSRYKGFRKPGAGRKARWPDVLHDLKAWVEEQRSYGHSVTKEVLCDRYLVLLQAKETALKASAREAVDPLKKAELEKSEEEARNDLVEQCELKALKPDLTTKLSLQEEFVRSVLTWQSFDKTVWKACFASLECLAESVADAAAFRQHVSSMVLLFSDQIPLWVKAGSEKELCAKFEHKPVQQSELRENLKQHHSLALADPARGTSLKPLDMPLQASGDSGLKQKRSLKEPSADRYRITYEARQAVYNYCSEQPLQGKVLPGLLVVHGVHARLNNISQDGKFISDESFWFKGNLVQRKAGESAGKLLLPYRQLRSLKPQLFAAVSVMQQPAANVDSVIFHWSQLELSALAPCCVHQRDCFSASWSPTAAQSLYATQTLQCVICPKMIASLQLTDTDYSRAFKSLCREAMARRRRDGQEALLKAGKKDVWNATDRYSWVTKEDSGKFVPVEPDWSLIPGSKEISDLVEYQYWSAKSEAPEEDEALLSIEELPEALQWPCIESGILQVPLSLQKLAWKLSEEAGEKNKLLKKKTKRISKDLKAQAKQILASKFRKRMSEKLKQMSLKQAAEGITPMAGTSAPVKGSKSVKVGSGKAARKAKKKSAKKQVAQKVAAELLDAEASDKSQKHEPSEAPSEPPPLPPPNEEPEPGDLPASATAAAMPEASAGPLLGKKLRVVKMNYLCGKKESDVEACQKEWLKPAKWKSMVLSRALKQSILSACGALKLWLEDSDHYAAEPLEEVKNKNPQMLLDSHMLFGWELLRWHFSPLHVDFFAQRGFLMLDPALSGTWLLDVQSDFIADRATLEREMLKIKDEAKVLLCPLHGEGHWSLLVLMQPVAEGDKVAVHYFDSMASDTEKAQINALKAQQLLKHLLQDDSAVLPEKEVTQMQESDDCGFWVLAFCLEILALFRNEGPRSRGQTKIQVTNLKGFLASWTSILKAEQNKSMKDLERKQAKLNEELETLKKKAVAMAKSVKDTALAASEAEKLADAVYNKNKVPDLSDLPESAKQAILKISEMGNPGVCSRLESYLVYLGAGGPALLWKWVCWFAWMQTAAEWLYDAIESSTSSLNLAAVLRNLKVVWVICFTASEVSVNPMEVTLPEPLAQWELWIKSYKETLVHMTYILELAEAHGRDSVALVAEVEWPSEDMKPRPLSDEAKAAMRSRDLAAVLHYAAGLLSEPLNSCSVLWGSSWILAVVWQWWQAALAVLGLLGDLGKALSFEVEASMEDSDAAAAQVQEAQLKAKKSGGRPVGRSLNVGRKIEVPIAAQLKIAYSLEAALPEYADEQRSYGHSVTKEILCDRYLVLLQAKETALKASAREAVDPLKKAELEKSEEEARNESQRILKESKFRNNKKVSLVEQCELKALKPDLTTKLSLQEEFVRSVLTWQSFDKTVWKACFASLECLAESVADAAAFRQHVSSMVLLFSDQIPLWVKAGSEKELFAKFEHKPVQQSELRENLKQHHSLALADPARGTSLKPLDMPLQASGDSGLKQKRSLKEPSADRYRITYEARQAVYNYCSEQPLQGKVLPGLLVVHGVHARLNNISQDGKFISDESFWFKGNLVQRKAGESAGKLLLPYRQLRSLKPQLFAAVSVMQQPAANVDSVIFHWSQLELSALAPCCVHQRDCFSASWSPTAAQSLYATQTLQCVICPKMIASLQLTDTDYSRAFKSLCREAMARRRRDGQEALLKAGKKDVWNATVEDCISAVVVAQEEMSKRQHESDWICKGLRRNGMLAYKPDLQDRYSWVTKEDSGKFVPVEPDWSLIPGSKEISDLVEYQYWSAKSEAPEEDEALLSIEELPEALQWPCIESGILQVPLSLQKLAWKLSEEAGEKNQLLKKKTKRISKDLKAQAKQILASKFRKRMSEKLKQMSLKQAAEGITPMAGTSAPVKGSKSVKVGSGKAARKAKKKSAKKQVAQKVAAELLDAEASDKSQKHEPSEAPSEPPPLPPPNEEPEPGDLPASATAAAMPEASAGPLLGKKLRVVKMNYLCGKKESDVEACQKEWLKPAKWKSMVLSRALKQSILSACGALKLWLEDSDHYAAEPLEEVKNKNPQMLLDSHMLFGWELLRWHFSPLHVDFFAQRGFLMLDPALSGTWLLDVQSDFIADRATLEREMLKIKDEAKVLLCPLHGEGHWSLLVLMQPVAEGDKVAVNYFDSMASDTEKAQINALKAQQLLKHLLQDDSAVLPEKEVTQMQESDDCGFWVLAFCLEILTLFRNEGPRSRGQTKIQVTNLKGFLASWTSILKAEQNKSMKDLERKQAKLNEELETLKKKAVAMAKSVKDTALAASEAEKLADAVYNKNKVPDLSDLPESAKQAILKISEMGNPGVCSRCRWTCGCLSCSVEKAEKYHLNVLRHSLGLAKLCQGLIFC</sequence>
<feature type="region of interest" description="Disordered" evidence="6">
    <location>
        <begin position="2063"/>
        <end position="2147"/>
    </location>
</feature>
<feature type="compositionally biased region" description="Basic residues" evidence="6">
    <location>
        <begin position="771"/>
        <end position="781"/>
    </location>
</feature>
<feature type="compositionally biased region" description="Low complexity" evidence="6">
    <location>
        <begin position="2070"/>
        <end position="2082"/>
    </location>
</feature>
<evidence type="ECO:0000313" key="9">
    <source>
        <dbReference type="EMBL" id="CAL1133943.1"/>
    </source>
</evidence>
<dbReference type="PANTHER" id="PTHR46468:SF1">
    <property type="entry name" value="SENTRIN-SPECIFIC PROTEASE 8"/>
    <property type="match status" value="1"/>
</dbReference>
<dbReference type="InterPro" id="IPR044613">
    <property type="entry name" value="Nep1/2-like"/>
</dbReference>
<dbReference type="GO" id="GO:0008234">
    <property type="term" value="F:cysteine-type peptidase activity"/>
    <property type="evidence" value="ECO:0007669"/>
    <property type="project" value="UniProtKB-KW"/>
</dbReference>
<evidence type="ECO:0000256" key="3">
    <source>
        <dbReference type="ARBA" id="ARBA00022801"/>
    </source>
</evidence>
<dbReference type="EMBL" id="CAMXCT030000567">
    <property type="protein sequence ID" value="CAL4767880.1"/>
    <property type="molecule type" value="Genomic_DNA"/>
</dbReference>
<evidence type="ECO:0000256" key="6">
    <source>
        <dbReference type="SAM" id="MobiDB-lite"/>
    </source>
</evidence>
<dbReference type="InterPro" id="IPR038765">
    <property type="entry name" value="Papain-like_cys_pep_sf"/>
</dbReference>
<feature type="domain" description="Ubiquitin-like protease family profile" evidence="7">
    <location>
        <begin position="2211"/>
        <end position="2393"/>
    </location>
</feature>
<feature type="compositionally biased region" description="Low complexity" evidence="6">
    <location>
        <begin position="27"/>
        <end position="46"/>
    </location>
</feature>
<keyword evidence="2" id="KW-0645">Protease</keyword>
<feature type="domain" description="Ubiquitin-like protease family profile" evidence="7">
    <location>
        <begin position="899"/>
        <end position="1081"/>
    </location>
</feature>
<feature type="region of interest" description="Disordered" evidence="6">
    <location>
        <begin position="751"/>
        <end position="835"/>
    </location>
</feature>
<feature type="compositionally biased region" description="Basic and acidic residues" evidence="6">
    <location>
        <begin position="2109"/>
        <end position="2119"/>
    </location>
</feature>
<dbReference type="EMBL" id="CAMXCT020000567">
    <property type="protein sequence ID" value="CAL1133943.1"/>
    <property type="molecule type" value="Genomic_DNA"/>
</dbReference>
<protein>
    <recommendedName>
        <fullName evidence="7">Ubiquitin-like protease family profile domain-containing protein</fullName>
    </recommendedName>
</protein>
<organism evidence="8">
    <name type="scientific">Cladocopium goreaui</name>
    <dbReference type="NCBI Taxonomy" id="2562237"/>
    <lineage>
        <taxon>Eukaryota</taxon>
        <taxon>Sar</taxon>
        <taxon>Alveolata</taxon>
        <taxon>Dinophyceae</taxon>
        <taxon>Suessiales</taxon>
        <taxon>Symbiodiniaceae</taxon>
        <taxon>Cladocopium</taxon>
    </lineage>
</organism>
<dbReference type="InterPro" id="IPR003653">
    <property type="entry name" value="Peptidase_C48_C"/>
</dbReference>
<evidence type="ECO:0000256" key="4">
    <source>
        <dbReference type="ARBA" id="ARBA00022807"/>
    </source>
</evidence>
<dbReference type="GO" id="GO:0000338">
    <property type="term" value="P:protein deneddylation"/>
    <property type="evidence" value="ECO:0007669"/>
    <property type="project" value="TreeGrafter"/>
</dbReference>
<evidence type="ECO:0000313" key="10">
    <source>
        <dbReference type="Proteomes" id="UP001152797"/>
    </source>
</evidence>
<evidence type="ECO:0000313" key="8">
    <source>
        <dbReference type="EMBL" id="CAI3980568.1"/>
    </source>
</evidence>
<dbReference type="OrthoDB" id="417855at2759"/>
<feature type="compositionally biased region" description="Basic residues" evidence="6">
    <location>
        <begin position="2083"/>
        <end position="2093"/>
    </location>
</feature>
<dbReference type="Pfam" id="PF02902">
    <property type="entry name" value="Peptidase_C48"/>
    <property type="match status" value="2"/>
</dbReference>
<keyword evidence="3" id="KW-0378">Hydrolase</keyword>
<keyword evidence="4" id="KW-0788">Thiol protease</keyword>
<dbReference type="GO" id="GO:0006508">
    <property type="term" value="P:proteolysis"/>
    <property type="evidence" value="ECO:0007669"/>
    <property type="project" value="UniProtKB-KW"/>
</dbReference>
<dbReference type="PANTHER" id="PTHR46468">
    <property type="entry name" value="SENTRIN-SPECIFIC PROTEASE 8"/>
    <property type="match status" value="1"/>
</dbReference>
<dbReference type="PROSITE" id="PS50600">
    <property type="entry name" value="ULP_PROTEASE"/>
    <property type="match status" value="2"/>
</dbReference>
<feature type="compositionally biased region" description="Basic and acidic residues" evidence="6">
    <location>
        <begin position="797"/>
        <end position="807"/>
    </location>
</feature>
<dbReference type="Gene3D" id="3.40.395.10">
    <property type="entry name" value="Adenoviral Proteinase, Chain A"/>
    <property type="match status" value="2"/>
</dbReference>
<feature type="compositionally biased region" description="Pro residues" evidence="6">
    <location>
        <begin position="811"/>
        <end position="820"/>
    </location>
</feature>
<feature type="coiled-coil region" evidence="5">
    <location>
        <begin position="2427"/>
        <end position="2461"/>
    </location>
</feature>
<reference evidence="8" key="1">
    <citation type="submission" date="2022-10" db="EMBL/GenBank/DDBJ databases">
        <authorList>
            <person name="Chen Y."/>
            <person name="Dougan E. K."/>
            <person name="Chan C."/>
            <person name="Rhodes N."/>
            <person name="Thang M."/>
        </authorList>
    </citation>
    <scope>NUCLEOTIDE SEQUENCE</scope>
</reference>
<comment type="caution">
    <text evidence="8">The sequence shown here is derived from an EMBL/GenBank/DDBJ whole genome shotgun (WGS) entry which is preliminary data.</text>
</comment>
<keyword evidence="10" id="KW-1185">Reference proteome</keyword>
<proteinExistence type="inferred from homology"/>
<keyword evidence="5" id="KW-0175">Coiled coil</keyword>
<dbReference type="GO" id="GO:0019784">
    <property type="term" value="F:deNEDDylase activity"/>
    <property type="evidence" value="ECO:0007669"/>
    <property type="project" value="InterPro"/>
</dbReference>
<evidence type="ECO:0000256" key="1">
    <source>
        <dbReference type="ARBA" id="ARBA00005234"/>
    </source>
</evidence>
<evidence type="ECO:0000256" key="5">
    <source>
        <dbReference type="SAM" id="Coils"/>
    </source>
</evidence>
<gene>
    <name evidence="8" type="ORF">C1SCF055_LOCUS8433</name>
</gene>
<dbReference type="EMBL" id="CAMXCT010000567">
    <property type="protein sequence ID" value="CAI3980568.1"/>
    <property type="molecule type" value="Genomic_DNA"/>
</dbReference>
<accession>A0A9P1FLJ9</accession>
<dbReference type="SUPFAM" id="SSF54001">
    <property type="entry name" value="Cysteine proteinases"/>
    <property type="match status" value="2"/>
</dbReference>
<feature type="region of interest" description="Disordered" evidence="6">
    <location>
        <begin position="20"/>
        <end position="51"/>
    </location>
</feature>
<reference evidence="9" key="2">
    <citation type="submission" date="2024-04" db="EMBL/GenBank/DDBJ databases">
        <authorList>
            <person name="Chen Y."/>
            <person name="Shah S."/>
            <person name="Dougan E. K."/>
            <person name="Thang M."/>
            <person name="Chan C."/>
        </authorList>
    </citation>
    <scope>NUCLEOTIDE SEQUENCE [LARGE SCALE GENOMIC DNA]</scope>
</reference>
<feature type="coiled-coil region" evidence="5">
    <location>
        <begin position="1115"/>
        <end position="1149"/>
    </location>
</feature>
<name>A0A9P1FLJ9_9DINO</name>
<comment type="similarity">
    <text evidence="1">Belongs to the peptidase C48 family.</text>
</comment>
<dbReference type="Proteomes" id="UP001152797">
    <property type="component" value="Unassembled WGS sequence"/>
</dbReference>